<dbReference type="GO" id="GO:0008270">
    <property type="term" value="F:zinc ion binding"/>
    <property type="evidence" value="ECO:0007669"/>
    <property type="project" value="UniProtKB-KW"/>
</dbReference>
<dbReference type="InterPro" id="IPR013083">
    <property type="entry name" value="Znf_RING/FYVE/PHD"/>
</dbReference>
<sequence>MAHSTCVRGRPGNPAGQKFFFKGLRMEDPEDTRLEEMLMCPVCQEIFKDPRQLPCGHSLCLDCLENMLAHSPDTPFRCPDCRAAFGPDIGVQKSYALSNIADDFRLRKMITEKQTKCVYCDCCPERGSLACKTCLKCEVSLCKVHVKDHLKMPAFTGHPLVSPLSDLRERKCQQHRDEVLKFYCNASRRYICNMCALESKRQSGAADASSLLQRQLTEYMDEHFKMLQNQITTSLSAAKPEKPKVNPPDSHFNCVTVILLFLWIINLCYAYNYSVKNQMLSEALEQQESHVRHIYSTIASRIALTSAHIKTVKELLGDHPLESLIPPDFEETINLQGTDVPEGPESQECQESPENPESPESP</sequence>
<dbReference type="Gene3D" id="3.30.160.60">
    <property type="entry name" value="Classic Zinc Finger"/>
    <property type="match status" value="1"/>
</dbReference>
<dbReference type="Proteomes" id="UP000677803">
    <property type="component" value="Unassembled WGS sequence"/>
</dbReference>
<dbReference type="Gene3D" id="4.10.830.40">
    <property type="match status" value="1"/>
</dbReference>
<dbReference type="Pfam" id="PF00643">
    <property type="entry name" value="zf-B_box"/>
    <property type="match status" value="1"/>
</dbReference>
<evidence type="ECO:0000259" key="7">
    <source>
        <dbReference type="PROSITE" id="PS50119"/>
    </source>
</evidence>
<dbReference type="EMBL" id="CAJRST010007779">
    <property type="protein sequence ID" value="CAG5897130.1"/>
    <property type="molecule type" value="Genomic_DNA"/>
</dbReference>
<dbReference type="PANTHER" id="PTHR25465">
    <property type="entry name" value="B-BOX DOMAIN CONTAINING"/>
    <property type="match status" value="1"/>
</dbReference>
<keyword evidence="3" id="KW-0862">Zinc</keyword>
<protein>
    <submittedName>
        <fullName evidence="8">(Atlantic silverside) hypothetical protein</fullName>
    </submittedName>
</protein>
<feature type="domain" description="RING-type" evidence="6">
    <location>
        <begin position="40"/>
        <end position="82"/>
    </location>
</feature>
<evidence type="ECO:0000256" key="3">
    <source>
        <dbReference type="ARBA" id="ARBA00022833"/>
    </source>
</evidence>
<keyword evidence="1" id="KW-0479">Metal-binding</keyword>
<evidence type="ECO:0000256" key="5">
    <source>
        <dbReference type="SAM" id="MobiDB-lite"/>
    </source>
</evidence>
<dbReference type="PROSITE" id="PS50119">
    <property type="entry name" value="ZF_BBOX"/>
    <property type="match status" value="1"/>
</dbReference>
<evidence type="ECO:0000313" key="9">
    <source>
        <dbReference type="Proteomes" id="UP000677803"/>
    </source>
</evidence>
<dbReference type="AlphaFoldDB" id="A0A8S4B3D5"/>
<accession>A0A8S4B3D5</accession>
<dbReference type="PANTHER" id="PTHR25465:SF73">
    <property type="entry name" value="E3 UBIQUITIN_ISG15 LIGASE TRIM25 ISOFORM X1"/>
    <property type="match status" value="1"/>
</dbReference>
<feature type="region of interest" description="Disordered" evidence="5">
    <location>
        <begin position="333"/>
        <end position="362"/>
    </location>
</feature>
<keyword evidence="9" id="KW-1185">Reference proteome</keyword>
<evidence type="ECO:0000313" key="8">
    <source>
        <dbReference type="EMBL" id="CAG5897130.1"/>
    </source>
</evidence>
<name>A0A8S4B3D5_9TELE</name>
<dbReference type="InterPro" id="IPR027370">
    <property type="entry name" value="Znf-RING_euk"/>
</dbReference>
<evidence type="ECO:0000256" key="4">
    <source>
        <dbReference type="PROSITE-ProRule" id="PRU00024"/>
    </source>
</evidence>
<gene>
    <name evidence="8" type="ORF">MMEN_LOCUS8170</name>
</gene>
<proteinExistence type="predicted"/>
<organism evidence="8 9">
    <name type="scientific">Menidia menidia</name>
    <name type="common">Atlantic silverside</name>
    <dbReference type="NCBI Taxonomy" id="238744"/>
    <lineage>
        <taxon>Eukaryota</taxon>
        <taxon>Metazoa</taxon>
        <taxon>Chordata</taxon>
        <taxon>Craniata</taxon>
        <taxon>Vertebrata</taxon>
        <taxon>Euteleostomi</taxon>
        <taxon>Actinopterygii</taxon>
        <taxon>Neopterygii</taxon>
        <taxon>Teleostei</taxon>
        <taxon>Neoteleostei</taxon>
        <taxon>Acanthomorphata</taxon>
        <taxon>Ovalentaria</taxon>
        <taxon>Atherinomorphae</taxon>
        <taxon>Atheriniformes</taxon>
        <taxon>Atherinopsidae</taxon>
        <taxon>Menidiinae</taxon>
        <taxon>Menidia</taxon>
    </lineage>
</organism>
<dbReference type="SUPFAM" id="SSF57850">
    <property type="entry name" value="RING/U-box"/>
    <property type="match status" value="1"/>
</dbReference>
<comment type="caution">
    <text evidence="8">The sequence shown here is derived from an EMBL/GenBank/DDBJ whole genome shotgun (WGS) entry which is preliminary data.</text>
</comment>
<keyword evidence="2 4" id="KW-0863">Zinc-finger</keyword>
<dbReference type="PROSITE" id="PS00518">
    <property type="entry name" value="ZF_RING_1"/>
    <property type="match status" value="1"/>
</dbReference>
<evidence type="ECO:0000256" key="1">
    <source>
        <dbReference type="ARBA" id="ARBA00022723"/>
    </source>
</evidence>
<dbReference type="InterPro" id="IPR017907">
    <property type="entry name" value="Znf_RING_CS"/>
</dbReference>
<dbReference type="SUPFAM" id="SSF57845">
    <property type="entry name" value="B-box zinc-binding domain"/>
    <property type="match status" value="1"/>
</dbReference>
<dbReference type="SMART" id="SM00184">
    <property type="entry name" value="RING"/>
    <property type="match status" value="1"/>
</dbReference>
<dbReference type="OrthoDB" id="6105938at2759"/>
<evidence type="ECO:0000259" key="6">
    <source>
        <dbReference type="PROSITE" id="PS50089"/>
    </source>
</evidence>
<dbReference type="Pfam" id="PF13445">
    <property type="entry name" value="zf-RING_UBOX"/>
    <property type="match status" value="1"/>
</dbReference>
<evidence type="ECO:0000256" key="2">
    <source>
        <dbReference type="ARBA" id="ARBA00022771"/>
    </source>
</evidence>
<feature type="compositionally biased region" description="Low complexity" evidence="5">
    <location>
        <begin position="341"/>
        <end position="362"/>
    </location>
</feature>
<dbReference type="CDD" id="cd19756">
    <property type="entry name" value="Bbox2"/>
    <property type="match status" value="1"/>
</dbReference>
<dbReference type="InterPro" id="IPR001841">
    <property type="entry name" value="Znf_RING"/>
</dbReference>
<dbReference type="Gene3D" id="3.30.40.10">
    <property type="entry name" value="Zinc/RING finger domain, C3HC4 (zinc finger)"/>
    <property type="match status" value="1"/>
</dbReference>
<feature type="domain" description="B box-type" evidence="7">
    <location>
        <begin position="167"/>
        <end position="195"/>
    </location>
</feature>
<dbReference type="InterPro" id="IPR000315">
    <property type="entry name" value="Znf_B-box"/>
</dbReference>
<reference evidence="8" key="1">
    <citation type="submission" date="2021-05" db="EMBL/GenBank/DDBJ databases">
        <authorList>
            <person name="Tigano A."/>
        </authorList>
    </citation>
    <scope>NUCLEOTIDE SEQUENCE</scope>
</reference>
<dbReference type="PROSITE" id="PS50089">
    <property type="entry name" value="ZF_RING_2"/>
    <property type="match status" value="1"/>
</dbReference>
<dbReference type="InterPro" id="IPR051051">
    <property type="entry name" value="E3_ubiq-ligase_TRIM/RNF"/>
</dbReference>